<evidence type="ECO:0000313" key="3">
    <source>
        <dbReference type="EMBL" id="RZF39112.1"/>
    </source>
</evidence>
<dbReference type="Proteomes" id="UP000291343">
    <property type="component" value="Unassembled WGS sequence"/>
</dbReference>
<feature type="transmembrane region" description="Helical" evidence="2">
    <location>
        <begin position="303"/>
        <end position="325"/>
    </location>
</feature>
<name>A0A482X0I7_LAOST</name>
<feature type="region of interest" description="Disordered" evidence="1">
    <location>
        <begin position="358"/>
        <end position="379"/>
    </location>
</feature>
<reference evidence="3 4" key="1">
    <citation type="journal article" date="2017" name="Gigascience">
        <title>Genome sequence of the small brown planthopper, Laodelphax striatellus.</title>
        <authorList>
            <person name="Zhu J."/>
            <person name="Jiang F."/>
            <person name="Wang X."/>
            <person name="Yang P."/>
            <person name="Bao Y."/>
            <person name="Zhao W."/>
            <person name="Wang W."/>
            <person name="Lu H."/>
            <person name="Wang Q."/>
            <person name="Cui N."/>
            <person name="Li J."/>
            <person name="Chen X."/>
            <person name="Luo L."/>
            <person name="Yu J."/>
            <person name="Kang L."/>
            <person name="Cui F."/>
        </authorList>
    </citation>
    <scope>NUCLEOTIDE SEQUENCE [LARGE SCALE GENOMIC DNA]</scope>
    <source>
        <strain evidence="3">Lst14</strain>
    </source>
</reference>
<evidence type="ECO:0000256" key="1">
    <source>
        <dbReference type="SAM" id="MobiDB-lite"/>
    </source>
</evidence>
<keyword evidence="2" id="KW-0472">Membrane</keyword>
<dbReference type="OrthoDB" id="6614503at2759"/>
<keyword evidence="2" id="KW-1133">Transmembrane helix</keyword>
<dbReference type="AlphaFoldDB" id="A0A482X0I7"/>
<keyword evidence="2" id="KW-0812">Transmembrane</keyword>
<keyword evidence="4" id="KW-1185">Reference proteome</keyword>
<comment type="caution">
    <text evidence="3">The sequence shown here is derived from an EMBL/GenBank/DDBJ whole genome shotgun (WGS) entry which is preliminary data.</text>
</comment>
<protein>
    <submittedName>
        <fullName evidence="3">Uncharacterized protein</fullName>
    </submittedName>
</protein>
<organism evidence="3 4">
    <name type="scientific">Laodelphax striatellus</name>
    <name type="common">Small brown planthopper</name>
    <name type="synonym">Delphax striatella</name>
    <dbReference type="NCBI Taxonomy" id="195883"/>
    <lineage>
        <taxon>Eukaryota</taxon>
        <taxon>Metazoa</taxon>
        <taxon>Ecdysozoa</taxon>
        <taxon>Arthropoda</taxon>
        <taxon>Hexapoda</taxon>
        <taxon>Insecta</taxon>
        <taxon>Pterygota</taxon>
        <taxon>Neoptera</taxon>
        <taxon>Paraneoptera</taxon>
        <taxon>Hemiptera</taxon>
        <taxon>Auchenorrhyncha</taxon>
        <taxon>Fulgoroidea</taxon>
        <taxon>Delphacidae</taxon>
        <taxon>Criomorphinae</taxon>
        <taxon>Laodelphax</taxon>
    </lineage>
</organism>
<sequence>MPKNAALIYPYIRICLETTKEQLNHELTRMAIFKVMADIFGGYQQAYSLPLLKTISYEGNVDYRTVENCLRMQNEFKDLLNTNGLGWSPPLAINTVVTHVKQLNLTSSDGEDINPCANIYLRDPRTYASEPRSTNQERSMPIPMPIFDDNIHPNAVAIPFRDWKFRSLTTENGYRVLVDYYRGSVHCLKWLSQDWYDNSLTADFDHTFRDWIEKNVVPHFQSSEKWYPAFSGVQSILMTIQSKGNSIDNHFKVDQQYASTQKHRHNIAAKAEKKVLIWQNSPTKKANPNTARIWDRVMSRVNIVTYFTTALLFMFFIIPILIVGYKNIMVLKDLYSRLYTRKPESFKQITAADVKYENETSTISPTPKNMNNTDELPNE</sequence>
<proteinExistence type="predicted"/>
<dbReference type="InParanoid" id="A0A482X0I7"/>
<evidence type="ECO:0000313" key="4">
    <source>
        <dbReference type="Proteomes" id="UP000291343"/>
    </source>
</evidence>
<evidence type="ECO:0000256" key="2">
    <source>
        <dbReference type="SAM" id="Phobius"/>
    </source>
</evidence>
<gene>
    <name evidence="3" type="ORF">LSTR_LSTR012794</name>
</gene>
<dbReference type="EMBL" id="QKKF02020570">
    <property type="protein sequence ID" value="RZF39112.1"/>
    <property type="molecule type" value="Genomic_DNA"/>
</dbReference>
<accession>A0A482X0I7</accession>
<feature type="compositionally biased region" description="Polar residues" evidence="1">
    <location>
        <begin position="359"/>
        <end position="379"/>
    </location>
</feature>